<name>A0A484N026_9ASTE</name>
<evidence type="ECO:0000313" key="2">
    <source>
        <dbReference type="Proteomes" id="UP000595140"/>
    </source>
</evidence>
<organism evidence="1 2">
    <name type="scientific">Cuscuta campestris</name>
    <dbReference type="NCBI Taxonomy" id="132261"/>
    <lineage>
        <taxon>Eukaryota</taxon>
        <taxon>Viridiplantae</taxon>
        <taxon>Streptophyta</taxon>
        <taxon>Embryophyta</taxon>
        <taxon>Tracheophyta</taxon>
        <taxon>Spermatophyta</taxon>
        <taxon>Magnoliopsida</taxon>
        <taxon>eudicotyledons</taxon>
        <taxon>Gunneridae</taxon>
        <taxon>Pentapetalae</taxon>
        <taxon>asterids</taxon>
        <taxon>lamiids</taxon>
        <taxon>Solanales</taxon>
        <taxon>Convolvulaceae</taxon>
        <taxon>Cuscuteae</taxon>
        <taxon>Cuscuta</taxon>
        <taxon>Cuscuta subgen. Grammica</taxon>
        <taxon>Cuscuta sect. Cleistogrammica</taxon>
    </lineage>
</organism>
<dbReference type="EMBL" id="OOIL02005153">
    <property type="protein sequence ID" value="VFQ94159.1"/>
    <property type="molecule type" value="Genomic_DNA"/>
</dbReference>
<gene>
    <name evidence="1" type="ORF">CCAM_LOCUS35935</name>
</gene>
<dbReference type="Proteomes" id="UP000595140">
    <property type="component" value="Unassembled WGS sequence"/>
</dbReference>
<reference evidence="1 2" key="1">
    <citation type="submission" date="2018-04" db="EMBL/GenBank/DDBJ databases">
        <authorList>
            <person name="Vogel A."/>
        </authorList>
    </citation>
    <scope>NUCLEOTIDE SEQUENCE [LARGE SCALE GENOMIC DNA]</scope>
</reference>
<proteinExistence type="predicted"/>
<evidence type="ECO:0000313" key="1">
    <source>
        <dbReference type="EMBL" id="VFQ94159.1"/>
    </source>
</evidence>
<dbReference type="AlphaFoldDB" id="A0A484N026"/>
<protein>
    <submittedName>
        <fullName evidence="1">Uncharacterized protein</fullName>
    </submittedName>
</protein>
<accession>A0A484N026</accession>
<keyword evidence="2" id="KW-1185">Reference proteome</keyword>
<sequence>MIPIHSEIDSNLTEISCRHDKGLTTTGRLASFGSMQGLESGLPWSLIHNVVSEDASWTTQCVFSELHFCLGRHCFRFQDKQWKHC</sequence>